<evidence type="ECO:0000313" key="2">
    <source>
        <dbReference type="EMBL" id="APW42779.1"/>
    </source>
</evidence>
<evidence type="ECO:0008006" key="4">
    <source>
        <dbReference type="Google" id="ProtNLM"/>
    </source>
</evidence>
<dbReference type="AlphaFoldDB" id="A0A1P8K9U7"/>
<name>A0A1P8K9U7_9BURK</name>
<feature type="transmembrane region" description="Helical" evidence="1">
    <location>
        <begin position="23"/>
        <end position="56"/>
    </location>
</feature>
<dbReference type="KEGG" id="rsb:RS694_09720"/>
<dbReference type="PIRSF" id="PIRSF016789">
    <property type="entry name" value="DUF454"/>
    <property type="match status" value="1"/>
</dbReference>
<accession>A0A1P8K9U7</accession>
<dbReference type="EMBL" id="CP019239">
    <property type="protein sequence ID" value="APW42779.1"/>
    <property type="molecule type" value="Genomic_DNA"/>
</dbReference>
<reference evidence="2 3" key="1">
    <citation type="submission" date="2017-01" db="EMBL/GenBank/DDBJ databases">
        <authorList>
            <person name="Mah S.A."/>
            <person name="Swanson W.J."/>
            <person name="Moy G.W."/>
            <person name="Vacquier V.D."/>
        </authorList>
    </citation>
    <scope>NUCLEOTIDE SEQUENCE [LARGE SCALE GENOMIC DNA]</scope>
    <source>
        <strain evidence="2 3">DSM 22694</strain>
    </source>
</reference>
<gene>
    <name evidence="2" type="ORF">RS694_09720</name>
</gene>
<dbReference type="InterPro" id="IPR007401">
    <property type="entry name" value="DUF454"/>
</dbReference>
<protein>
    <recommendedName>
        <fullName evidence="4">DUF454 domain-containing protein</fullName>
    </recommendedName>
</protein>
<dbReference type="RefSeq" id="WP_051391860.1">
    <property type="nucleotide sequence ID" value="NZ_CP019239.1"/>
</dbReference>
<dbReference type="Proteomes" id="UP000186110">
    <property type="component" value="Chromosome"/>
</dbReference>
<keyword evidence="1" id="KW-0812">Transmembrane</keyword>
<dbReference type="PANTHER" id="PTHR35813:SF1">
    <property type="entry name" value="INNER MEMBRANE PROTEIN YBAN"/>
    <property type="match status" value="1"/>
</dbReference>
<dbReference type="PANTHER" id="PTHR35813">
    <property type="entry name" value="INNER MEMBRANE PROTEIN YBAN"/>
    <property type="match status" value="1"/>
</dbReference>
<evidence type="ECO:0000256" key="1">
    <source>
        <dbReference type="SAM" id="Phobius"/>
    </source>
</evidence>
<dbReference type="Pfam" id="PF04304">
    <property type="entry name" value="DUF454"/>
    <property type="match status" value="1"/>
</dbReference>
<proteinExistence type="predicted"/>
<evidence type="ECO:0000313" key="3">
    <source>
        <dbReference type="Proteomes" id="UP000186110"/>
    </source>
</evidence>
<feature type="transmembrane region" description="Helical" evidence="1">
    <location>
        <begin position="115"/>
        <end position="132"/>
    </location>
</feature>
<keyword evidence="1" id="KW-0472">Membrane</keyword>
<sequence>MSAPIPEPSLTTTPPPLPLWMQWLLRLLAVVSLALGFLGLFLPVLPTTPFILLAAWAAARSSPRLLAWLEQHRLFGNMLRDWRQGGVVSRKAKWGATWMMSASAVFMLFTVPKVWATAGAIACMATVLVWLWRRPETFTPPH</sequence>
<feature type="transmembrane region" description="Helical" evidence="1">
    <location>
        <begin position="92"/>
        <end position="109"/>
    </location>
</feature>
<dbReference type="eggNOG" id="COG2832">
    <property type="taxonomic scope" value="Bacteria"/>
</dbReference>
<keyword evidence="1" id="KW-1133">Transmembrane helix</keyword>
<dbReference type="GO" id="GO:0005886">
    <property type="term" value="C:plasma membrane"/>
    <property type="evidence" value="ECO:0007669"/>
    <property type="project" value="TreeGrafter"/>
</dbReference>
<dbReference type="STRING" id="1484693.RS694_09720"/>
<organism evidence="2 3">
    <name type="scientific">Rhodoferax saidenbachensis</name>
    <dbReference type="NCBI Taxonomy" id="1484693"/>
    <lineage>
        <taxon>Bacteria</taxon>
        <taxon>Pseudomonadati</taxon>
        <taxon>Pseudomonadota</taxon>
        <taxon>Betaproteobacteria</taxon>
        <taxon>Burkholderiales</taxon>
        <taxon>Comamonadaceae</taxon>
        <taxon>Rhodoferax</taxon>
    </lineage>
</organism>
<keyword evidence="3" id="KW-1185">Reference proteome</keyword>